<dbReference type="InterPro" id="IPR036938">
    <property type="entry name" value="PAP2/HPO_sf"/>
</dbReference>
<organism evidence="3 4">
    <name type="scientific">Microbotryum silenes-dioicae</name>
    <dbReference type="NCBI Taxonomy" id="796604"/>
    <lineage>
        <taxon>Eukaryota</taxon>
        <taxon>Fungi</taxon>
        <taxon>Dikarya</taxon>
        <taxon>Basidiomycota</taxon>
        <taxon>Pucciniomycotina</taxon>
        <taxon>Microbotryomycetes</taxon>
        <taxon>Microbotryales</taxon>
        <taxon>Microbotryaceae</taxon>
        <taxon>Microbotryum</taxon>
    </lineage>
</organism>
<dbReference type="EMBL" id="FQNC01000044">
    <property type="protein sequence ID" value="SGY54963.1"/>
    <property type="molecule type" value="Genomic_DNA"/>
</dbReference>
<dbReference type="STRING" id="796604.A0A2X0M5G1"/>
<dbReference type="Gene3D" id="1.20.144.10">
    <property type="entry name" value="Phosphatidic acid phosphatase type 2/haloperoxidase"/>
    <property type="match status" value="1"/>
</dbReference>
<evidence type="ECO:0000259" key="2">
    <source>
        <dbReference type="SMART" id="SM00014"/>
    </source>
</evidence>
<dbReference type="SUPFAM" id="SSF48317">
    <property type="entry name" value="Acid phosphatase/Vanadium-dependent haloperoxidase"/>
    <property type="match status" value="1"/>
</dbReference>
<name>A0A2X0M5G1_9BASI</name>
<dbReference type="SMART" id="SM00014">
    <property type="entry name" value="acidPPc"/>
    <property type="match status" value="1"/>
</dbReference>
<dbReference type="Pfam" id="PF01569">
    <property type="entry name" value="PAP2"/>
    <property type="match status" value="1"/>
</dbReference>
<feature type="transmembrane region" description="Helical" evidence="1">
    <location>
        <begin position="36"/>
        <end position="54"/>
    </location>
</feature>
<dbReference type="PANTHER" id="PTHR14969">
    <property type="entry name" value="SPHINGOSINE-1-PHOSPHATE PHOSPHOHYDROLASE"/>
    <property type="match status" value="1"/>
</dbReference>
<evidence type="ECO:0000256" key="1">
    <source>
        <dbReference type="SAM" id="Phobius"/>
    </source>
</evidence>
<accession>A0A2X0M5G1</accession>
<keyword evidence="1" id="KW-0812">Transmembrane</keyword>
<dbReference type="InterPro" id="IPR000326">
    <property type="entry name" value="PAP2/HPO"/>
</dbReference>
<feature type="domain" description="Phosphatidic acid phosphatase type 2/haloperoxidase" evidence="2">
    <location>
        <begin position="37"/>
        <end position="173"/>
    </location>
</feature>
<protein>
    <submittedName>
        <fullName evidence="3">BQ5605_C006g03939 protein</fullName>
    </submittedName>
</protein>
<evidence type="ECO:0000313" key="4">
    <source>
        <dbReference type="Proteomes" id="UP000249464"/>
    </source>
</evidence>
<proteinExistence type="predicted"/>
<keyword evidence="4" id="KW-1185">Reference proteome</keyword>
<feature type="transmembrane region" description="Helical" evidence="1">
    <location>
        <begin position="158"/>
        <end position="179"/>
    </location>
</feature>
<gene>
    <name evidence="3" type="primary">BQ5605_C006g03939</name>
    <name evidence="3" type="ORF">BQ5605_C006G03939</name>
</gene>
<dbReference type="AlphaFoldDB" id="A0A2X0M5G1"/>
<feature type="transmembrane region" description="Helical" evidence="1">
    <location>
        <begin position="9"/>
        <end position="30"/>
    </location>
</feature>
<reference evidence="3 4" key="1">
    <citation type="submission" date="2016-11" db="EMBL/GenBank/DDBJ databases">
        <authorList>
            <person name="Jaros S."/>
            <person name="Januszkiewicz K."/>
            <person name="Wedrychowicz H."/>
        </authorList>
    </citation>
    <scope>NUCLEOTIDE SEQUENCE [LARGE SCALE GENOMIC DNA]</scope>
</reference>
<dbReference type="Proteomes" id="UP000249464">
    <property type="component" value="Unassembled WGS sequence"/>
</dbReference>
<keyword evidence="1" id="KW-1133">Transmembrane helix</keyword>
<dbReference type="PANTHER" id="PTHR14969:SF13">
    <property type="entry name" value="AT30094P"/>
    <property type="match status" value="1"/>
</dbReference>
<evidence type="ECO:0000313" key="3">
    <source>
        <dbReference type="EMBL" id="SGY54963.1"/>
    </source>
</evidence>
<dbReference type="GO" id="GO:0042392">
    <property type="term" value="F:sphingosine-1-phosphate phosphatase activity"/>
    <property type="evidence" value="ECO:0007669"/>
    <property type="project" value="TreeGrafter"/>
</dbReference>
<sequence>MSLARVRKIWLSALQNTQFIVTTLTIVLLLRLRTAHALWFGAGTLCAAFSAKVLKRFIRQPRPDGALHYETTYGMPSTHSSSIAYFGTYLTLSSLLLPFHPRISSLIPFYVHIVKVGSDKFISGENLIRLSLACLFVFSASSVCSSRIRLGHHTKAQVIVGALLGTGVACVWFVLWIGVDRAFELTSRIGGTRWRNGHFKLAYPWIPAFFRDGVHEYGTGWERIAEDTLLLSLEIWASGDWRRGVGEMGKVLKGGVVGGMSREEL</sequence>
<keyword evidence="1" id="KW-0472">Membrane</keyword>